<gene>
    <name evidence="7" type="ORF">IC229_09115</name>
</gene>
<organism evidence="7 8">
    <name type="scientific">Spirosoma profusum</name>
    <dbReference type="NCBI Taxonomy" id="2771354"/>
    <lineage>
        <taxon>Bacteria</taxon>
        <taxon>Pseudomonadati</taxon>
        <taxon>Bacteroidota</taxon>
        <taxon>Cytophagia</taxon>
        <taxon>Cytophagales</taxon>
        <taxon>Cytophagaceae</taxon>
        <taxon>Spirosoma</taxon>
    </lineage>
</organism>
<dbReference type="PANTHER" id="PTHR43498:SF1">
    <property type="entry name" value="COB--COM HETERODISULFIDE REDUCTASE IRON-SULFUR SUBUNIT A"/>
    <property type="match status" value="1"/>
</dbReference>
<comment type="caution">
    <text evidence="7">The sequence shown here is derived from an EMBL/GenBank/DDBJ whole genome shotgun (WGS) entry which is preliminary data.</text>
</comment>
<evidence type="ECO:0000256" key="3">
    <source>
        <dbReference type="ARBA" id="ARBA00023002"/>
    </source>
</evidence>
<evidence type="ECO:0000313" key="8">
    <source>
        <dbReference type="Proteomes" id="UP000598820"/>
    </source>
</evidence>
<evidence type="ECO:0000256" key="5">
    <source>
        <dbReference type="ARBA" id="ARBA00023014"/>
    </source>
</evidence>
<dbReference type="InterPro" id="IPR039650">
    <property type="entry name" value="HdrA-like"/>
</dbReference>
<evidence type="ECO:0000313" key="7">
    <source>
        <dbReference type="EMBL" id="MBD2700796.1"/>
    </source>
</evidence>
<keyword evidence="2" id="KW-0479">Metal-binding</keyword>
<evidence type="ECO:0000256" key="4">
    <source>
        <dbReference type="ARBA" id="ARBA00023004"/>
    </source>
</evidence>
<keyword evidence="5" id="KW-0411">Iron-sulfur</keyword>
<proteinExistence type="predicted"/>
<accession>A0A927AQM9</accession>
<keyword evidence="4" id="KW-0408">Iron</keyword>
<dbReference type="GO" id="GO:0051539">
    <property type="term" value="F:4 iron, 4 sulfur cluster binding"/>
    <property type="evidence" value="ECO:0007669"/>
    <property type="project" value="UniProtKB-KW"/>
</dbReference>
<evidence type="ECO:0000256" key="1">
    <source>
        <dbReference type="ARBA" id="ARBA00022485"/>
    </source>
</evidence>
<sequence length="527" mass="58936">MNRFCYVLFLLCFPIHLYSQPLTVDVCIYGGTSAGVIAAYSAKKSGKSVVLIEPGRHLGGMSSGGLGATDIGNKRAITGLSRNFYKRIGRHYGKPEQWTFEPHVAEAVFNQYVREANVPIWYSYQLASVKTVNQRIEEISVESASANKSAPNRVIRAKQFIDCSYEGDLMAKSGVEFTVGRESATQYNEPLNGVQFRDKHQFPDGVDPYVMPGKPESGMIWGIGTATLAPNGTADQTVQAYNFRLCLTDNPANRIPITRPGDYDSTKYELLLRQIAKKMPKELTWNLMHFVMMPNRKTDINNCGGFSTDMIGANYDYPNASYARRAEIIREHEQYTKGLFYFIGHDPRMPKHLRDEMLQWGYPKDEYTDNKNFSPQLYIREGRRLVGEYVMTQANCEGKVVVPDSIGMAAYTMDSHNCQRLVVKDANGVAHVRNEGDVQVGGFPPYPVSYRALIPKRGSIQNLLVPVCLSASHIAYGSIRMEPVFMVLGQSAAQAACLAIDSQKSVQDIDVLKLQQLIKSQNKQQAN</sequence>
<dbReference type="GO" id="GO:0046872">
    <property type="term" value="F:metal ion binding"/>
    <property type="evidence" value="ECO:0007669"/>
    <property type="project" value="UniProtKB-KW"/>
</dbReference>
<keyword evidence="1" id="KW-0004">4Fe-4S</keyword>
<evidence type="ECO:0000256" key="2">
    <source>
        <dbReference type="ARBA" id="ARBA00022723"/>
    </source>
</evidence>
<feature type="signal peptide" evidence="6">
    <location>
        <begin position="1"/>
        <end position="19"/>
    </location>
</feature>
<dbReference type="SUPFAM" id="SSF51905">
    <property type="entry name" value="FAD/NAD(P)-binding domain"/>
    <property type="match status" value="2"/>
</dbReference>
<dbReference type="EMBL" id="JACWZY010000006">
    <property type="protein sequence ID" value="MBD2700796.1"/>
    <property type="molecule type" value="Genomic_DNA"/>
</dbReference>
<dbReference type="PANTHER" id="PTHR43498">
    <property type="entry name" value="FERREDOXIN:COB-COM HETERODISULFIDE REDUCTASE SUBUNIT A"/>
    <property type="match status" value="1"/>
</dbReference>
<dbReference type="RefSeq" id="WP_190886658.1">
    <property type="nucleotide sequence ID" value="NZ_JACWZY010000006.1"/>
</dbReference>
<keyword evidence="6" id="KW-0732">Signal</keyword>
<keyword evidence="8" id="KW-1185">Reference proteome</keyword>
<dbReference type="Gene3D" id="3.50.50.60">
    <property type="entry name" value="FAD/NAD(P)-binding domain"/>
    <property type="match status" value="1"/>
</dbReference>
<dbReference type="Pfam" id="PF12831">
    <property type="entry name" value="FAD_oxidored"/>
    <property type="match status" value="1"/>
</dbReference>
<dbReference type="InterPro" id="IPR036188">
    <property type="entry name" value="FAD/NAD-bd_sf"/>
</dbReference>
<feature type="chain" id="PRO_5037748194" evidence="6">
    <location>
        <begin position="20"/>
        <end position="527"/>
    </location>
</feature>
<dbReference type="AlphaFoldDB" id="A0A927AQM9"/>
<name>A0A927AQM9_9BACT</name>
<dbReference type="GO" id="GO:0016491">
    <property type="term" value="F:oxidoreductase activity"/>
    <property type="evidence" value="ECO:0007669"/>
    <property type="project" value="UniProtKB-KW"/>
</dbReference>
<reference evidence="7" key="1">
    <citation type="submission" date="2020-09" db="EMBL/GenBank/DDBJ databases">
        <authorList>
            <person name="Kim M.K."/>
        </authorList>
    </citation>
    <scope>NUCLEOTIDE SEQUENCE</scope>
    <source>
        <strain evidence="7">BT702</strain>
    </source>
</reference>
<keyword evidence="3" id="KW-0560">Oxidoreductase</keyword>
<evidence type="ECO:0000256" key="6">
    <source>
        <dbReference type="SAM" id="SignalP"/>
    </source>
</evidence>
<protein>
    <submittedName>
        <fullName evidence="7">FAD-dependent oxidoreductase</fullName>
    </submittedName>
</protein>
<dbReference type="Proteomes" id="UP000598820">
    <property type="component" value="Unassembled WGS sequence"/>
</dbReference>